<dbReference type="RefSeq" id="WP_173072785.1">
    <property type="nucleotide sequence ID" value="NZ_BAABJB010000048.1"/>
</dbReference>
<dbReference type="AlphaFoldDB" id="A0A6V8LE19"/>
<sequence>MERQRSAAMSRTEFVAVVVVNYLVGAFFFVMALLIVSGVVTVAGWGEGTLVQRVVVGLLAIVLGGAGVAGATIQLLEGRAGNRPAEGARVVRSGPFWAGVRVEDGYGEVSFGVGSPDGRHDGSGTHPGVGEF</sequence>
<evidence type="ECO:0000313" key="3">
    <source>
        <dbReference type="EMBL" id="GFJ95473.1"/>
    </source>
</evidence>
<protein>
    <submittedName>
        <fullName evidence="3">Uncharacterized protein</fullName>
    </submittedName>
</protein>
<accession>A0A6V8LE19</accession>
<evidence type="ECO:0000313" key="4">
    <source>
        <dbReference type="Proteomes" id="UP000482960"/>
    </source>
</evidence>
<gene>
    <name evidence="2" type="ORF">Prum_091030</name>
    <name evidence="3" type="ORF">Prum_091150</name>
</gene>
<feature type="transmembrane region" description="Helical" evidence="1">
    <location>
        <begin position="12"/>
        <end position="42"/>
    </location>
</feature>
<proteinExistence type="predicted"/>
<feature type="transmembrane region" description="Helical" evidence="1">
    <location>
        <begin position="54"/>
        <end position="76"/>
    </location>
</feature>
<keyword evidence="4" id="KW-1185">Reference proteome</keyword>
<keyword evidence="1" id="KW-0472">Membrane</keyword>
<reference evidence="3 4" key="2">
    <citation type="submission" date="2020-03" db="EMBL/GenBank/DDBJ databases">
        <authorList>
            <person name="Ichikawa N."/>
            <person name="Kimura A."/>
            <person name="Kitahashi Y."/>
            <person name="Uohara A."/>
        </authorList>
    </citation>
    <scope>NUCLEOTIDE SEQUENCE [LARGE SCALE GENOMIC DNA]</scope>
    <source>
        <strain evidence="3 4">NBRC 108638</strain>
    </source>
</reference>
<dbReference type="Proteomes" id="UP000482960">
    <property type="component" value="Unassembled WGS sequence"/>
</dbReference>
<comment type="caution">
    <text evidence="3">The sequence shown here is derived from an EMBL/GenBank/DDBJ whole genome shotgun (WGS) entry which is preliminary data.</text>
</comment>
<name>A0A6V8LE19_9ACTN</name>
<reference evidence="3 4" key="1">
    <citation type="submission" date="2020-03" db="EMBL/GenBank/DDBJ databases">
        <title>Whole genome shotgun sequence of Phytohabitans rumicis NBRC 108638.</title>
        <authorList>
            <person name="Komaki H."/>
            <person name="Tamura T."/>
        </authorList>
    </citation>
    <scope>NUCLEOTIDE SEQUENCE [LARGE SCALE GENOMIC DNA]</scope>
    <source>
        <strain evidence="3 4">NBRC 108638</strain>
    </source>
</reference>
<organism evidence="3 4">
    <name type="scientific">Phytohabitans rumicis</name>
    <dbReference type="NCBI Taxonomy" id="1076125"/>
    <lineage>
        <taxon>Bacteria</taxon>
        <taxon>Bacillati</taxon>
        <taxon>Actinomycetota</taxon>
        <taxon>Actinomycetes</taxon>
        <taxon>Micromonosporales</taxon>
        <taxon>Micromonosporaceae</taxon>
    </lineage>
</organism>
<keyword evidence="1" id="KW-1133">Transmembrane helix</keyword>
<evidence type="ECO:0000313" key="2">
    <source>
        <dbReference type="EMBL" id="GFJ95461.1"/>
    </source>
</evidence>
<dbReference type="EMBL" id="BLPG01000001">
    <property type="protein sequence ID" value="GFJ95461.1"/>
    <property type="molecule type" value="Genomic_DNA"/>
</dbReference>
<keyword evidence="1" id="KW-0812">Transmembrane</keyword>
<evidence type="ECO:0000256" key="1">
    <source>
        <dbReference type="SAM" id="Phobius"/>
    </source>
</evidence>
<dbReference type="EMBL" id="BLPG01000001">
    <property type="protein sequence ID" value="GFJ95473.1"/>
    <property type="molecule type" value="Genomic_DNA"/>
</dbReference>